<dbReference type="AlphaFoldDB" id="A0A4S4L976"/>
<dbReference type="OrthoDB" id="191192at2759"/>
<proteinExistence type="inferred from homology"/>
<dbReference type="GO" id="GO:0005829">
    <property type="term" value="C:cytosol"/>
    <property type="evidence" value="ECO:0007669"/>
    <property type="project" value="TreeGrafter"/>
</dbReference>
<comment type="caution">
    <text evidence="10">The sequence shown here is derived from an EMBL/GenBank/DDBJ whole genome shotgun (WGS) entry which is preliminary data.</text>
</comment>
<comment type="function">
    <text evidence="8">Mediates the side-chain deamidation of N-terminal glutamine residues to glutamate, an important step in N-end rule pathway of protein degradation. Conversion of the resulting N-terminal glutamine to glutamate renders the protein susceptible to arginylation, polyubiquitination and degradation as specified by the N-end rule. Does not act on substrates with internal or C-terminal glutamine and does not act on non-glutamine residues in any position.</text>
</comment>
<dbReference type="Gene3D" id="3.10.620.10">
    <property type="entry name" value="Protein N-terminal glutamine amidohydrolase, alpha beta roll"/>
    <property type="match status" value="1"/>
</dbReference>
<dbReference type="GO" id="GO:0070773">
    <property type="term" value="F:protein-N-terminal glutamine amidohydrolase activity"/>
    <property type="evidence" value="ECO:0007669"/>
    <property type="project" value="UniProtKB-UniRule"/>
</dbReference>
<evidence type="ECO:0000256" key="6">
    <source>
        <dbReference type="ARBA" id="ARBA00029677"/>
    </source>
</evidence>
<dbReference type="GO" id="GO:0008418">
    <property type="term" value="F:protein-N-terminal asparagine amidohydrolase activity"/>
    <property type="evidence" value="ECO:0007669"/>
    <property type="project" value="UniProtKB-UniRule"/>
</dbReference>
<keyword evidence="5 8" id="KW-0378">Hydrolase</keyword>
<keyword evidence="11" id="KW-1185">Reference proteome</keyword>
<name>A0A4S4L976_9AGAM</name>
<comment type="subunit">
    <text evidence="2 8">Monomer.</text>
</comment>
<reference evidence="10 11" key="1">
    <citation type="submission" date="2019-02" db="EMBL/GenBank/DDBJ databases">
        <title>Genome sequencing of the rare red list fungi Phellinidium pouzarii.</title>
        <authorList>
            <person name="Buettner E."/>
            <person name="Kellner H."/>
        </authorList>
    </citation>
    <scope>NUCLEOTIDE SEQUENCE [LARGE SCALE GENOMIC DNA]</scope>
    <source>
        <strain evidence="10 11">DSM 108285</strain>
    </source>
</reference>
<evidence type="ECO:0000256" key="7">
    <source>
        <dbReference type="ARBA" id="ARBA00048768"/>
    </source>
</evidence>
<evidence type="ECO:0000313" key="11">
    <source>
        <dbReference type="Proteomes" id="UP000308199"/>
    </source>
</evidence>
<sequence length="206" mass="23388">MYTANWCEENVYLLAKTFIEDRTTCELWRVYAIFISNRSKSVALWQQKLREDVVLWDYHVILALRPRHSGPAAGRRVWVYDMDSRLDVPCSLEDYISLTFPYATAEAAGAGWTVSDAYRSMFRIVDGEEYLQNFASDRTHMLALEPGLPRYLSPPPQYGCLQGAKAKSSGISNNLMSSFVCVDDTESGHGQVYSIEKVASWGTLLY</sequence>
<organism evidence="10 11">
    <name type="scientific">Phellinidium pouzarii</name>
    <dbReference type="NCBI Taxonomy" id="167371"/>
    <lineage>
        <taxon>Eukaryota</taxon>
        <taxon>Fungi</taxon>
        <taxon>Dikarya</taxon>
        <taxon>Basidiomycota</taxon>
        <taxon>Agaricomycotina</taxon>
        <taxon>Agaricomycetes</taxon>
        <taxon>Hymenochaetales</taxon>
        <taxon>Hymenochaetaceae</taxon>
        <taxon>Phellinidium</taxon>
    </lineage>
</organism>
<dbReference type="InterPro" id="IPR037132">
    <property type="entry name" value="N_Gln_amidohydro_ab_roll_sf"/>
</dbReference>
<comment type="similarity">
    <text evidence="1 8">Belongs to the NTAQ1 family.</text>
</comment>
<evidence type="ECO:0000313" key="10">
    <source>
        <dbReference type="EMBL" id="THH08212.1"/>
    </source>
</evidence>
<dbReference type="EMBL" id="SGPK01000109">
    <property type="protein sequence ID" value="THH08212.1"/>
    <property type="molecule type" value="Genomic_DNA"/>
</dbReference>
<gene>
    <name evidence="10" type="ORF">EW145_g2854</name>
</gene>
<evidence type="ECO:0000256" key="4">
    <source>
        <dbReference type="ARBA" id="ARBA00021247"/>
    </source>
</evidence>
<evidence type="ECO:0000259" key="9">
    <source>
        <dbReference type="Pfam" id="PF09764"/>
    </source>
</evidence>
<dbReference type="InterPro" id="IPR023128">
    <property type="entry name" value="Prot_N_Gln_amidohydro_ab_roll"/>
</dbReference>
<evidence type="ECO:0000256" key="2">
    <source>
        <dbReference type="ARBA" id="ARBA00011245"/>
    </source>
</evidence>
<dbReference type="EC" id="3.5.1.122" evidence="3 8"/>
<evidence type="ECO:0000256" key="1">
    <source>
        <dbReference type="ARBA" id="ARBA00008985"/>
    </source>
</evidence>
<dbReference type="InterPro" id="IPR039733">
    <property type="entry name" value="NTAQ1"/>
</dbReference>
<comment type="catalytic activity">
    <reaction evidence="7 8">
        <text>N-terminal L-glutaminyl-[protein] + H2O = N-terminal L-glutamyl-[protein] + NH4(+)</text>
        <dbReference type="Rhea" id="RHEA:50680"/>
        <dbReference type="Rhea" id="RHEA-COMP:12668"/>
        <dbReference type="Rhea" id="RHEA-COMP:12777"/>
        <dbReference type="ChEBI" id="CHEBI:15377"/>
        <dbReference type="ChEBI" id="CHEBI:28938"/>
        <dbReference type="ChEBI" id="CHEBI:64721"/>
        <dbReference type="ChEBI" id="CHEBI:64722"/>
        <dbReference type="EC" id="3.5.1.122"/>
    </reaction>
</comment>
<evidence type="ECO:0000256" key="8">
    <source>
        <dbReference type="RuleBase" id="RU367082"/>
    </source>
</evidence>
<protein>
    <recommendedName>
        <fullName evidence="4 8">Protein N-terminal glutamine amidohydrolase</fullName>
        <ecNumber evidence="3 8">3.5.1.122</ecNumber>
    </recommendedName>
    <alternativeName>
        <fullName evidence="6 8">Protein NH2-terminal glutamine deamidase</fullName>
    </alternativeName>
</protein>
<dbReference type="PANTHER" id="PTHR13035">
    <property type="entry name" value="PROTEIN N-TERMINAL GLUTAMINE AMIDOHYDROLASE"/>
    <property type="match status" value="1"/>
</dbReference>
<accession>A0A4S4L976</accession>
<feature type="domain" description="Protein N-terminal glutamine amidohydrolase alpha beta roll" evidence="9">
    <location>
        <begin position="2"/>
        <end position="198"/>
    </location>
</feature>
<dbReference type="Pfam" id="PF09764">
    <property type="entry name" value="Nt_Gln_amidase"/>
    <property type="match status" value="1"/>
</dbReference>
<evidence type="ECO:0000256" key="5">
    <source>
        <dbReference type="ARBA" id="ARBA00022801"/>
    </source>
</evidence>
<dbReference type="PANTHER" id="PTHR13035:SF0">
    <property type="entry name" value="PROTEIN N-TERMINAL GLUTAMINE AMIDOHYDROLASE"/>
    <property type="match status" value="1"/>
</dbReference>
<dbReference type="GO" id="GO:0005634">
    <property type="term" value="C:nucleus"/>
    <property type="evidence" value="ECO:0007669"/>
    <property type="project" value="TreeGrafter"/>
</dbReference>
<evidence type="ECO:0000256" key="3">
    <source>
        <dbReference type="ARBA" id="ARBA00012718"/>
    </source>
</evidence>
<dbReference type="Proteomes" id="UP000308199">
    <property type="component" value="Unassembled WGS sequence"/>
</dbReference>